<proteinExistence type="inferred from homology"/>
<dbReference type="InterPro" id="IPR029058">
    <property type="entry name" value="AB_hydrolase_fold"/>
</dbReference>
<dbReference type="SUPFAM" id="SSF53474">
    <property type="entry name" value="alpha/beta-Hydrolases"/>
    <property type="match status" value="1"/>
</dbReference>
<evidence type="ECO:0000256" key="3">
    <source>
        <dbReference type="RuleBase" id="RU361235"/>
    </source>
</evidence>
<evidence type="ECO:0000256" key="2">
    <source>
        <dbReference type="ARBA" id="ARBA00022801"/>
    </source>
</evidence>
<accession>A0ABW2SS74</accession>
<dbReference type="PRINTS" id="PR00878">
    <property type="entry name" value="CHOLNESTRASE"/>
</dbReference>
<dbReference type="RefSeq" id="WP_386270501.1">
    <property type="nucleotide sequence ID" value="NZ_JBHSIJ010000002.1"/>
</dbReference>
<sequence>MHDTVQTQQGLVRGRTHEGVVSFKGIPYAAAPDGARRFLPPRPAASWNGVRETGAFGGAPPQRPPAPGVPAVWQPGDGLDCLTVNVWTPAPGDTRLPVMVWIYGGQWTHGAAAMPHYDGSVLAGSGVVVVTFDYRTGFEGFGHLPGVPDNRGLLDQLAALAWVQDNIAAFGGDPGNVTVFGQSAGGASAALLAAAPAAAGLFRRCIVQSLPAGHLGAPEAQRVTERLAAAVGTAPTRDALAALPAEALLEVPDAQLTGGRPGGAFAPVIDGDLVTAPPWQALADGRARHIDLLCGFTHDEYRGFPPPADPARIDLAAVATGFGLAPDAAPAYRAAYPDSTVTELFTTLMSDALVRMPTTFTAEAHARTGGRTWLYDFAWQGAIGAAHGIDLPFVFGLPHTRYAARFLGTPPPAGFAALSHRIRTAWTAFAATGDPGWPPFDTRLGSTRIWDTTPTDTAYPVPDSHRIWGRTQPSPAVPS</sequence>
<comment type="similarity">
    <text evidence="1 3">Belongs to the type-B carboxylesterase/lipase family.</text>
</comment>
<evidence type="ECO:0000259" key="4">
    <source>
        <dbReference type="Pfam" id="PF00135"/>
    </source>
</evidence>
<dbReference type="InterPro" id="IPR002018">
    <property type="entry name" value="CarbesteraseB"/>
</dbReference>
<feature type="domain" description="Carboxylesterase type B" evidence="4">
    <location>
        <begin position="4"/>
        <end position="304"/>
    </location>
</feature>
<dbReference type="EMBL" id="JBHTEE010000001">
    <property type="protein sequence ID" value="MFC7599145.1"/>
    <property type="molecule type" value="Genomic_DNA"/>
</dbReference>
<dbReference type="Gene3D" id="3.40.50.1820">
    <property type="entry name" value="alpha/beta hydrolase"/>
    <property type="match status" value="1"/>
</dbReference>
<dbReference type="EC" id="3.1.1.-" evidence="3"/>
<keyword evidence="6" id="KW-1185">Reference proteome</keyword>
<gene>
    <name evidence="5" type="ORF">ACFQVD_03355</name>
</gene>
<dbReference type="InterPro" id="IPR000997">
    <property type="entry name" value="Cholinesterase"/>
</dbReference>
<organism evidence="5 6">
    <name type="scientific">Streptosporangium amethystogenes subsp. fukuiense</name>
    <dbReference type="NCBI Taxonomy" id="698418"/>
    <lineage>
        <taxon>Bacteria</taxon>
        <taxon>Bacillati</taxon>
        <taxon>Actinomycetota</taxon>
        <taxon>Actinomycetes</taxon>
        <taxon>Streptosporangiales</taxon>
        <taxon>Streptosporangiaceae</taxon>
        <taxon>Streptosporangium</taxon>
    </lineage>
</organism>
<reference evidence="6" key="1">
    <citation type="journal article" date="2019" name="Int. J. Syst. Evol. Microbiol.">
        <title>The Global Catalogue of Microorganisms (GCM) 10K type strain sequencing project: providing services to taxonomists for standard genome sequencing and annotation.</title>
        <authorList>
            <consortium name="The Broad Institute Genomics Platform"/>
            <consortium name="The Broad Institute Genome Sequencing Center for Infectious Disease"/>
            <person name="Wu L."/>
            <person name="Ma J."/>
        </authorList>
    </citation>
    <scope>NUCLEOTIDE SEQUENCE [LARGE SCALE GENOMIC DNA]</scope>
    <source>
        <strain evidence="6">JCM 10083</strain>
    </source>
</reference>
<evidence type="ECO:0000313" key="6">
    <source>
        <dbReference type="Proteomes" id="UP001596514"/>
    </source>
</evidence>
<evidence type="ECO:0000313" key="5">
    <source>
        <dbReference type="EMBL" id="MFC7599145.1"/>
    </source>
</evidence>
<dbReference type="InterPro" id="IPR050309">
    <property type="entry name" value="Type-B_Carboxylest/Lipase"/>
</dbReference>
<feature type="domain" description="Carboxylesterase type B" evidence="4">
    <location>
        <begin position="339"/>
        <end position="437"/>
    </location>
</feature>
<protein>
    <recommendedName>
        <fullName evidence="3">Carboxylic ester hydrolase</fullName>
        <ecNumber evidence="3">3.1.1.-</ecNumber>
    </recommendedName>
</protein>
<evidence type="ECO:0000256" key="1">
    <source>
        <dbReference type="ARBA" id="ARBA00005964"/>
    </source>
</evidence>
<dbReference type="InterPro" id="IPR019826">
    <property type="entry name" value="Carboxylesterase_B_AS"/>
</dbReference>
<keyword evidence="2 3" id="KW-0378">Hydrolase</keyword>
<comment type="caution">
    <text evidence="5">The sequence shown here is derived from an EMBL/GenBank/DDBJ whole genome shotgun (WGS) entry which is preliminary data.</text>
</comment>
<dbReference type="Pfam" id="PF00135">
    <property type="entry name" value="COesterase"/>
    <property type="match status" value="2"/>
</dbReference>
<dbReference type="PANTHER" id="PTHR11559">
    <property type="entry name" value="CARBOXYLESTERASE"/>
    <property type="match status" value="1"/>
</dbReference>
<dbReference type="Proteomes" id="UP001596514">
    <property type="component" value="Unassembled WGS sequence"/>
</dbReference>
<name>A0ABW2SS74_9ACTN</name>
<dbReference type="PROSITE" id="PS00122">
    <property type="entry name" value="CARBOXYLESTERASE_B_1"/>
    <property type="match status" value="1"/>
</dbReference>